<dbReference type="SUPFAM" id="SSF51658">
    <property type="entry name" value="Xylose isomerase-like"/>
    <property type="match status" value="1"/>
</dbReference>
<keyword evidence="1" id="KW-0413">Isomerase</keyword>
<feature type="domain" description="Xylose isomerase-like TIM barrel" evidence="2">
    <location>
        <begin position="25"/>
        <end position="256"/>
    </location>
</feature>
<protein>
    <submittedName>
        <fullName evidence="3">D-tagatose 3-epimerase</fullName>
    </submittedName>
</protein>
<dbReference type="EMBL" id="SMBP01000022">
    <property type="protein sequence ID" value="TCU55643.1"/>
    <property type="molecule type" value="Genomic_DNA"/>
</dbReference>
<dbReference type="Pfam" id="PF01261">
    <property type="entry name" value="AP_endonuc_2"/>
    <property type="match status" value="1"/>
</dbReference>
<dbReference type="InterPro" id="IPR036237">
    <property type="entry name" value="Xyl_isomerase-like_sf"/>
</dbReference>
<reference evidence="3 4" key="1">
    <citation type="submission" date="2019-03" db="EMBL/GenBank/DDBJ databases">
        <title>Genomic Encyclopedia of Type Strains, Phase IV (KMG-IV): sequencing the most valuable type-strain genomes for metagenomic binning, comparative biology and taxonomic classification.</title>
        <authorList>
            <person name="Goeker M."/>
        </authorList>
    </citation>
    <scope>NUCLEOTIDE SEQUENCE [LARGE SCALE GENOMIC DNA]</scope>
    <source>
        <strain evidence="3 4">DSM 29481</strain>
    </source>
</reference>
<dbReference type="InterPro" id="IPR050417">
    <property type="entry name" value="Sugar_Epim/Isomerase"/>
</dbReference>
<dbReference type="InterPro" id="IPR013022">
    <property type="entry name" value="Xyl_isomerase-like_TIM-brl"/>
</dbReference>
<dbReference type="PANTHER" id="PTHR43489">
    <property type="entry name" value="ISOMERASE"/>
    <property type="match status" value="1"/>
</dbReference>
<name>A0A4R3T2Q7_9FIRM</name>
<dbReference type="RefSeq" id="WP_008689372.1">
    <property type="nucleotide sequence ID" value="NZ_AP024510.1"/>
</dbReference>
<dbReference type="AlphaFoldDB" id="A0A4R3T2Q7"/>
<organism evidence="3 4">
    <name type="scientific">Longicatena caecimuris</name>
    <dbReference type="NCBI Taxonomy" id="1796635"/>
    <lineage>
        <taxon>Bacteria</taxon>
        <taxon>Bacillati</taxon>
        <taxon>Bacillota</taxon>
        <taxon>Erysipelotrichia</taxon>
        <taxon>Erysipelotrichales</taxon>
        <taxon>Erysipelotrichaceae</taxon>
        <taxon>Longicatena</taxon>
    </lineage>
</organism>
<accession>A0A4R3T2Q7</accession>
<keyword evidence="4" id="KW-1185">Reference proteome</keyword>
<proteinExistence type="predicted"/>
<evidence type="ECO:0000256" key="1">
    <source>
        <dbReference type="ARBA" id="ARBA00023235"/>
    </source>
</evidence>
<evidence type="ECO:0000259" key="2">
    <source>
        <dbReference type="Pfam" id="PF01261"/>
    </source>
</evidence>
<dbReference type="PANTHER" id="PTHR43489:SF7">
    <property type="entry name" value="3-DEHYDRO-D-GULOSIDE 4-EPIMERASE-RELATED"/>
    <property type="match status" value="1"/>
</dbReference>
<evidence type="ECO:0000313" key="4">
    <source>
        <dbReference type="Proteomes" id="UP000295773"/>
    </source>
</evidence>
<comment type="caution">
    <text evidence="3">The sequence shown here is derived from an EMBL/GenBank/DDBJ whole genome shotgun (WGS) entry which is preliminary data.</text>
</comment>
<dbReference type="GeneID" id="73795054"/>
<sequence>MKITFGVDSFIWTENFSEKDLWIIKKAEELGFEVIDFAIAHPETFPTERVKEELAKTHLRAVTTTTLDASTNLISEDEKVRRCGIEAMKQLVDINKELSSTILGGVNYAGWGCLSGKPRTEEEWKHSVEAMREVGEYALKVHPQLNICVEAVNRFETHFINIAEDGVRYCKDVGTGNIKVHLDCFHMIREEKSFTKAVETCGKEYLGYVHVNENDRGIPGTGMVPFKEFFTALKKIGYSEPCTIESFDPSFEELNKNCAIWRSFAKTGEELAVKGLANLQKIADEIN</sequence>
<gene>
    <name evidence="3" type="ORF">EDD61_1227</name>
</gene>
<dbReference type="Proteomes" id="UP000295773">
    <property type="component" value="Unassembled WGS sequence"/>
</dbReference>
<dbReference type="GO" id="GO:0016853">
    <property type="term" value="F:isomerase activity"/>
    <property type="evidence" value="ECO:0007669"/>
    <property type="project" value="UniProtKB-KW"/>
</dbReference>
<evidence type="ECO:0000313" key="3">
    <source>
        <dbReference type="EMBL" id="TCU55643.1"/>
    </source>
</evidence>
<dbReference type="Gene3D" id="3.20.20.150">
    <property type="entry name" value="Divalent-metal-dependent TIM barrel enzymes"/>
    <property type="match status" value="1"/>
</dbReference>